<dbReference type="InterPro" id="IPR046243">
    <property type="entry name" value="DUF6276"/>
</dbReference>
<dbReference type="AlphaFoldDB" id="A0ABD6C403"/>
<name>A0ABD6C403_9EURY</name>
<organism evidence="1 2">
    <name type="scientific">Halorubrum laminariae</name>
    <dbReference type="NCBI Taxonomy" id="1433523"/>
    <lineage>
        <taxon>Archaea</taxon>
        <taxon>Methanobacteriati</taxon>
        <taxon>Methanobacteriota</taxon>
        <taxon>Stenosarchaea group</taxon>
        <taxon>Halobacteria</taxon>
        <taxon>Halobacteriales</taxon>
        <taxon>Haloferacaceae</taxon>
        <taxon>Halorubrum</taxon>
    </lineage>
</organism>
<protein>
    <submittedName>
        <fullName evidence="1">DUF6276 family protein</fullName>
    </submittedName>
</protein>
<dbReference type="Pfam" id="PF19792">
    <property type="entry name" value="DUF6276"/>
    <property type="match status" value="1"/>
</dbReference>
<reference evidence="1 2" key="1">
    <citation type="journal article" date="2019" name="Int. J. Syst. Evol. Microbiol.">
        <title>The Global Catalogue of Microorganisms (GCM) 10K type strain sequencing project: providing services to taxonomists for standard genome sequencing and annotation.</title>
        <authorList>
            <consortium name="The Broad Institute Genomics Platform"/>
            <consortium name="The Broad Institute Genome Sequencing Center for Infectious Disease"/>
            <person name="Wu L."/>
            <person name="Ma J."/>
        </authorList>
    </citation>
    <scope>NUCLEOTIDE SEQUENCE [LARGE SCALE GENOMIC DNA]</scope>
    <source>
        <strain evidence="1 2">CGMCC 1.12689</strain>
    </source>
</reference>
<sequence length="132" mass="13677">MSCPHCDAAVVAFAVPPEIREHAPAAETAICTHCLRTMPIAEAGVSDGDVPPTEAVDFGAVDPAFPSGEAGVALALVCGYLDSLALNRDAVETLIEHAECAGADVFAFLGRLDASDAAFDLDRRRAALLDLL</sequence>
<evidence type="ECO:0000313" key="1">
    <source>
        <dbReference type="EMBL" id="MFD1571359.1"/>
    </source>
</evidence>
<evidence type="ECO:0000313" key="2">
    <source>
        <dbReference type="Proteomes" id="UP001597185"/>
    </source>
</evidence>
<gene>
    <name evidence="1" type="ORF">ACFR9T_12320</name>
</gene>
<proteinExistence type="predicted"/>
<dbReference type="Proteomes" id="UP001597185">
    <property type="component" value="Unassembled WGS sequence"/>
</dbReference>
<comment type="caution">
    <text evidence="1">The sequence shown here is derived from an EMBL/GenBank/DDBJ whole genome shotgun (WGS) entry which is preliminary data.</text>
</comment>
<dbReference type="EMBL" id="JBHUDB010000011">
    <property type="protein sequence ID" value="MFD1571359.1"/>
    <property type="molecule type" value="Genomic_DNA"/>
</dbReference>
<accession>A0ABD6C403</accession>
<dbReference type="RefSeq" id="WP_256417612.1">
    <property type="nucleotide sequence ID" value="NZ_JANHDL010000003.1"/>
</dbReference>
<keyword evidence="2" id="KW-1185">Reference proteome</keyword>